<dbReference type="InterPro" id="IPR029261">
    <property type="entry name" value="Transposase_Znf"/>
</dbReference>
<accession>A0A132P214</accession>
<dbReference type="AlphaFoldDB" id="A0A132P214"/>
<reference evidence="3 4" key="1">
    <citation type="submission" date="2016-01" db="EMBL/GenBank/DDBJ databases">
        <title>Molecular Mechanisms for transfer of large genomic segments between Enterococcus faecium strains.</title>
        <authorList>
            <person name="Garcia-Solache M.A."/>
            <person name="Lebreton F."/>
            <person name="Mclaughlin R.E."/>
            <person name="Whiteaker J.D."/>
            <person name="Gilmore M.S."/>
            <person name="Rice L.B."/>
        </authorList>
    </citation>
    <scope>NUCLEOTIDE SEQUENCE [LARGE SCALE GENOMIC DNA]</scope>
    <source>
        <strain evidence="3 4">D344RRF x C68</strain>
    </source>
</reference>
<dbReference type="PANTHER" id="PTHR33498">
    <property type="entry name" value="TRANSPOSASE FOR INSERTION SEQUENCE ELEMENT IS1557"/>
    <property type="match status" value="1"/>
</dbReference>
<dbReference type="PATRIC" id="fig|1352.1358.peg.2867"/>
<feature type="domain" description="Transposase IS204/IS1001/IS1096/IS1165 zinc-finger" evidence="2">
    <location>
        <begin position="44"/>
        <end position="89"/>
    </location>
</feature>
<evidence type="ECO:0000259" key="1">
    <source>
        <dbReference type="Pfam" id="PF01610"/>
    </source>
</evidence>
<gene>
    <name evidence="3" type="ORF">AWT83_16595</name>
</gene>
<dbReference type="RefSeq" id="WP_010729615.1">
    <property type="nucleotide sequence ID" value="NZ_AP026567.1"/>
</dbReference>
<dbReference type="Pfam" id="PF14690">
    <property type="entry name" value="Zn_ribbon_ISL3"/>
    <property type="match status" value="1"/>
</dbReference>
<evidence type="ECO:0000259" key="2">
    <source>
        <dbReference type="Pfam" id="PF14690"/>
    </source>
</evidence>
<protein>
    <submittedName>
        <fullName evidence="3">Transposase</fullName>
    </submittedName>
</protein>
<evidence type="ECO:0000313" key="4">
    <source>
        <dbReference type="Proteomes" id="UP000070452"/>
    </source>
</evidence>
<proteinExistence type="predicted"/>
<dbReference type="Pfam" id="PF01610">
    <property type="entry name" value="DDE_Tnp_ISL3"/>
    <property type="match status" value="1"/>
</dbReference>
<dbReference type="InterPro" id="IPR002560">
    <property type="entry name" value="Transposase_DDE"/>
</dbReference>
<dbReference type="NCBIfam" id="NF033550">
    <property type="entry name" value="transpos_ISL3"/>
    <property type="match status" value="1"/>
</dbReference>
<feature type="domain" description="Transposase IS204/IS1001/IS1096/IS1165 DDE" evidence="1">
    <location>
        <begin position="160"/>
        <end position="414"/>
    </location>
</feature>
<evidence type="ECO:0000313" key="3">
    <source>
        <dbReference type="EMBL" id="KWX16355.1"/>
    </source>
</evidence>
<sequence length="424" mass="50681">MDNHTRKLLGLTDKHLFFDEEWLIEKEYKGVQAQFIKGRLDDSPSHCEHCGSIRIIRNGSYTTRTQILKVKEKLTILELKRTRFLCYDCGQTFSAKTDLVDEHHQLTKELKQAILIELYENQSRKLIAKKYFVSDGTVTRILREATKHYQPRMNFLPTVLCMDEFKSMKSVSGSMSFICVDGTTHQLFTILEDRRLYKLTQYFLHFPRKARLKVKYLVMDMNASYCQLLKTVFPNAEIVTDRFHIVQHINRSFNQLRVQIMNRFRTSHSENQKKYRRLKRYWKLLLKDSTTWEPLKRHYHRLFKRPISQTEIVDELLSYNEELRTAYHFCQLLRYYFVKRGTEGFQETLKTISSTLPQSFKKKFTIFHRYQSGISNAFKVSHSNGVTEGLNNKIKLIKRIAFGYRNFYNFRARIYLQQGLIFEN</sequence>
<comment type="caution">
    <text evidence="3">The sequence shown here is derived from an EMBL/GenBank/DDBJ whole genome shotgun (WGS) entry which is preliminary data.</text>
</comment>
<dbReference type="InterPro" id="IPR047951">
    <property type="entry name" value="Transpos_ISL3"/>
</dbReference>
<organism evidence="3 4">
    <name type="scientific">Enterococcus faecium</name>
    <name type="common">Streptococcus faecium</name>
    <dbReference type="NCBI Taxonomy" id="1352"/>
    <lineage>
        <taxon>Bacteria</taxon>
        <taxon>Bacillati</taxon>
        <taxon>Bacillota</taxon>
        <taxon>Bacilli</taxon>
        <taxon>Lactobacillales</taxon>
        <taxon>Enterococcaceae</taxon>
        <taxon>Enterococcus</taxon>
    </lineage>
</organism>
<name>A0A132P214_ENTFC</name>
<dbReference type="Proteomes" id="UP000070452">
    <property type="component" value="Unassembled WGS sequence"/>
</dbReference>
<dbReference type="PANTHER" id="PTHR33498:SF1">
    <property type="entry name" value="TRANSPOSASE FOR INSERTION SEQUENCE ELEMENT IS1557"/>
    <property type="match status" value="1"/>
</dbReference>
<dbReference type="EMBL" id="LRHK01000008">
    <property type="protein sequence ID" value="KWX16355.1"/>
    <property type="molecule type" value="Genomic_DNA"/>
</dbReference>